<sequence length="275" mass="31646">MTTYRLRTFMRNTAPFPLRRLAPPSPPPPPPSPSAAGPGPREGEPGAGSAVYRHALRFQRPTTIRWQEQLANSGSFIGSVLFPPRRVSTSDGRFGVFTVLRVHKPRDSGRGFRISLKMWDEMAEISWKHLRPEDFVYVSGQLGSYEKASEGGQMRTYYEVIVKEWNYVAQTCRDQCLPTSAESKSGSLSEKRKDRLQLWQIFFANPYEWWDNRTSKVNPRQPDFKHKDTGETLWLCSDDPPWIQRQLELLDSRMGGKGLLGNQFPRHISPWVYDE</sequence>
<organism evidence="4 5">
    <name type="scientific">Eucalyptus globulus</name>
    <name type="common">Tasmanian blue gum</name>
    <dbReference type="NCBI Taxonomy" id="34317"/>
    <lineage>
        <taxon>Eukaryota</taxon>
        <taxon>Viridiplantae</taxon>
        <taxon>Streptophyta</taxon>
        <taxon>Embryophyta</taxon>
        <taxon>Tracheophyta</taxon>
        <taxon>Spermatophyta</taxon>
        <taxon>Magnoliopsida</taxon>
        <taxon>eudicotyledons</taxon>
        <taxon>Gunneridae</taxon>
        <taxon>Pentapetalae</taxon>
        <taxon>rosids</taxon>
        <taxon>malvids</taxon>
        <taxon>Myrtales</taxon>
        <taxon>Myrtaceae</taxon>
        <taxon>Myrtoideae</taxon>
        <taxon>Eucalypteae</taxon>
        <taxon>Eucalyptus</taxon>
    </lineage>
</organism>
<dbReference type="SUPFAM" id="SSF50249">
    <property type="entry name" value="Nucleic acid-binding proteins"/>
    <property type="match status" value="1"/>
</dbReference>
<reference evidence="4 5" key="1">
    <citation type="submission" date="2024-11" db="EMBL/GenBank/DDBJ databases">
        <title>Chromosome-level genome assembly of Eucalyptus globulus Labill. provides insights into its genome evolution.</title>
        <authorList>
            <person name="Li X."/>
        </authorList>
    </citation>
    <scope>NUCLEOTIDE SEQUENCE [LARGE SCALE GENOMIC DNA]</scope>
    <source>
        <strain evidence="4">CL2024</strain>
        <tissue evidence="4">Fresh tender leaves</tissue>
    </source>
</reference>
<dbReference type="EMBL" id="JBJKBG010000006">
    <property type="protein sequence ID" value="KAL3734797.1"/>
    <property type="molecule type" value="Genomic_DNA"/>
</dbReference>
<evidence type="ECO:0000313" key="5">
    <source>
        <dbReference type="Proteomes" id="UP001634007"/>
    </source>
</evidence>
<feature type="region of interest" description="Disordered" evidence="3">
    <location>
        <begin position="15"/>
        <end position="48"/>
    </location>
</feature>
<dbReference type="InterPro" id="IPR000424">
    <property type="entry name" value="Primosome_PriB/ssb"/>
</dbReference>
<protein>
    <recommendedName>
        <fullName evidence="6">Protein OSB1, mitochondrial</fullName>
    </recommendedName>
</protein>
<feature type="compositionally biased region" description="Pro residues" evidence="3">
    <location>
        <begin position="23"/>
        <end position="33"/>
    </location>
</feature>
<dbReference type="AlphaFoldDB" id="A0ABD3KAS3"/>
<keyword evidence="1 2" id="KW-0238">DNA-binding</keyword>
<dbReference type="PROSITE" id="PS50935">
    <property type="entry name" value="SSB"/>
    <property type="match status" value="1"/>
</dbReference>
<evidence type="ECO:0000256" key="1">
    <source>
        <dbReference type="ARBA" id="ARBA00023125"/>
    </source>
</evidence>
<dbReference type="InterPro" id="IPR012340">
    <property type="entry name" value="NA-bd_OB-fold"/>
</dbReference>
<dbReference type="Proteomes" id="UP001634007">
    <property type="component" value="Unassembled WGS sequence"/>
</dbReference>
<keyword evidence="5" id="KW-1185">Reference proteome</keyword>
<evidence type="ECO:0000256" key="3">
    <source>
        <dbReference type="SAM" id="MobiDB-lite"/>
    </source>
</evidence>
<dbReference type="Gene3D" id="2.40.50.140">
    <property type="entry name" value="Nucleic acid-binding proteins"/>
    <property type="match status" value="1"/>
</dbReference>
<dbReference type="PANTHER" id="PTHR10302">
    <property type="entry name" value="SINGLE-STRANDED DNA-BINDING PROTEIN"/>
    <property type="match status" value="1"/>
</dbReference>
<dbReference type="InterPro" id="IPR011344">
    <property type="entry name" value="ssDNA-bd"/>
</dbReference>
<dbReference type="PANTHER" id="PTHR10302:SF18">
    <property type="entry name" value="PROTEIN OSB1, MITOCHONDRIAL"/>
    <property type="match status" value="1"/>
</dbReference>
<comment type="caution">
    <text evidence="4">The sequence shown here is derived from an EMBL/GenBank/DDBJ whole genome shotgun (WGS) entry which is preliminary data.</text>
</comment>
<dbReference type="GO" id="GO:0003677">
    <property type="term" value="F:DNA binding"/>
    <property type="evidence" value="ECO:0007669"/>
    <property type="project" value="UniProtKB-UniRule"/>
</dbReference>
<evidence type="ECO:0008006" key="6">
    <source>
        <dbReference type="Google" id="ProtNLM"/>
    </source>
</evidence>
<evidence type="ECO:0000313" key="4">
    <source>
        <dbReference type="EMBL" id="KAL3734797.1"/>
    </source>
</evidence>
<gene>
    <name evidence="4" type="ORF">ACJRO7_024038</name>
</gene>
<proteinExistence type="predicted"/>
<evidence type="ECO:0000256" key="2">
    <source>
        <dbReference type="PROSITE-ProRule" id="PRU00252"/>
    </source>
</evidence>
<name>A0ABD3KAS3_EUCGL</name>
<accession>A0ABD3KAS3</accession>